<evidence type="ECO:0000313" key="12">
    <source>
        <dbReference type="Proteomes" id="UP000032233"/>
    </source>
</evidence>
<dbReference type="InterPro" id="IPR057264">
    <property type="entry name" value="Ribosomal_uL24_C"/>
</dbReference>
<evidence type="ECO:0000313" key="11">
    <source>
        <dbReference type="EMBL" id="KIX15964.1"/>
    </source>
</evidence>
<dbReference type="HAMAP" id="MF_01326_B">
    <property type="entry name" value="Ribosomal_uL24_B"/>
    <property type="match status" value="1"/>
</dbReference>
<dbReference type="SMART" id="SM00739">
    <property type="entry name" value="KOW"/>
    <property type="match status" value="1"/>
</dbReference>
<dbReference type="InterPro" id="IPR014722">
    <property type="entry name" value="Rib_uL2_dom2"/>
</dbReference>
<keyword evidence="12" id="KW-1185">Reference proteome</keyword>
<dbReference type="GO" id="GO:0005840">
    <property type="term" value="C:ribosome"/>
    <property type="evidence" value="ECO:0007669"/>
    <property type="project" value="UniProtKB-KW"/>
</dbReference>
<evidence type="ECO:0000256" key="2">
    <source>
        <dbReference type="ARBA" id="ARBA00022730"/>
    </source>
</evidence>
<dbReference type="NCBIfam" id="TIGR01079">
    <property type="entry name" value="rplX_bact"/>
    <property type="match status" value="1"/>
</dbReference>
<keyword evidence="3 8" id="KW-0694">RNA-binding</keyword>
<gene>
    <name evidence="8" type="primary">rplX</name>
    <name evidence="11" type="ORF">X474_01575</name>
</gene>
<dbReference type="PATRIC" id="fig|1429043.3.peg.328"/>
<evidence type="ECO:0000259" key="10">
    <source>
        <dbReference type="SMART" id="SM00739"/>
    </source>
</evidence>
<dbReference type="GO" id="GO:1990904">
    <property type="term" value="C:ribonucleoprotein complex"/>
    <property type="evidence" value="ECO:0007669"/>
    <property type="project" value="UniProtKB-KW"/>
</dbReference>
<dbReference type="InterPro" id="IPR041988">
    <property type="entry name" value="Ribosomal_uL24_KOW"/>
</dbReference>
<proteinExistence type="inferred from homology"/>
<accession>A0A0D2JCT8</accession>
<evidence type="ECO:0000256" key="6">
    <source>
        <dbReference type="ARBA" id="ARBA00035206"/>
    </source>
</evidence>
<dbReference type="GO" id="GO:0019843">
    <property type="term" value="F:rRNA binding"/>
    <property type="evidence" value="ECO:0007669"/>
    <property type="project" value="UniProtKB-UniRule"/>
</dbReference>
<dbReference type="Gene3D" id="2.30.30.30">
    <property type="match status" value="1"/>
</dbReference>
<dbReference type="SUPFAM" id="SSF50104">
    <property type="entry name" value="Translation proteins SH3-like domain"/>
    <property type="match status" value="1"/>
</dbReference>
<evidence type="ECO:0000256" key="8">
    <source>
        <dbReference type="HAMAP-Rule" id="MF_01326"/>
    </source>
</evidence>
<name>A0A0D2JCT8_9BACT</name>
<dbReference type="AlphaFoldDB" id="A0A0D2JCT8"/>
<comment type="function">
    <text evidence="8">One of two assembly initiator proteins, it binds directly to the 5'-end of the 23S rRNA, where it nucleates assembly of the 50S subunit.</text>
</comment>
<dbReference type="Pfam" id="PF17136">
    <property type="entry name" value="ribosomal_L24"/>
    <property type="match status" value="1"/>
</dbReference>
<dbReference type="STRING" id="1429043.X474_01575"/>
<dbReference type="Pfam" id="PF00467">
    <property type="entry name" value="KOW"/>
    <property type="match status" value="1"/>
</dbReference>
<dbReference type="InterPro" id="IPR003256">
    <property type="entry name" value="Ribosomal_uL24"/>
</dbReference>
<dbReference type="InParanoid" id="A0A0D2JCT8"/>
<protein>
    <recommendedName>
        <fullName evidence="6 8">Large ribosomal subunit protein uL24</fullName>
    </recommendedName>
</protein>
<comment type="subunit">
    <text evidence="8">Part of the 50S ribosomal subunit.</text>
</comment>
<evidence type="ECO:0000256" key="3">
    <source>
        <dbReference type="ARBA" id="ARBA00022884"/>
    </source>
</evidence>
<evidence type="ECO:0000256" key="9">
    <source>
        <dbReference type="RuleBase" id="RU003477"/>
    </source>
</evidence>
<evidence type="ECO:0000256" key="7">
    <source>
        <dbReference type="ARBA" id="ARBA00058688"/>
    </source>
</evidence>
<dbReference type="GO" id="GO:0003735">
    <property type="term" value="F:structural constituent of ribosome"/>
    <property type="evidence" value="ECO:0007669"/>
    <property type="project" value="InterPro"/>
</dbReference>
<dbReference type="FunFam" id="2.30.30.30:FF:000004">
    <property type="entry name" value="50S ribosomal protein L24"/>
    <property type="match status" value="1"/>
</dbReference>
<evidence type="ECO:0000256" key="4">
    <source>
        <dbReference type="ARBA" id="ARBA00022980"/>
    </source>
</evidence>
<dbReference type="OrthoDB" id="9807419at2"/>
<keyword evidence="4 8" id="KW-0689">Ribosomal protein</keyword>
<sequence>MKAKVKIKKEDRVMVIAGRDKGKVGKVIRVYPEKNTALVERVNMIKRHTRAGQAQSGQGGIIEKEAAISLSNLKVMCDKCAGPVRVGHKVLEDGVRVRICKKCGEQLEAK</sequence>
<organism evidence="11 12">
    <name type="scientific">Dethiosulfatarculus sandiegensis</name>
    <dbReference type="NCBI Taxonomy" id="1429043"/>
    <lineage>
        <taxon>Bacteria</taxon>
        <taxon>Pseudomonadati</taxon>
        <taxon>Thermodesulfobacteriota</taxon>
        <taxon>Desulfarculia</taxon>
        <taxon>Desulfarculales</taxon>
        <taxon>Desulfarculaceae</taxon>
        <taxon>Dethiosulfatarculus</taxon>
    </lineage>
</organism>
<dbReference type="CDD" id="cd06089">
    <property type="entry name" value="KOW_RPL26"/>
    <property type="match status" value="1"/>
</dbReference>
<dbReference type="PANTHER" id="PTHR12903">
    <property type="entry name" value="MITOCHONDRIAL RIBOSOMAL PROTEIN L24"/>
    <property type="match status" value="1"/>
</dbReference>
<dbReference type="EMBL" id="AZAC01000001">
    <property type="protein sequence ID" value="KIX15964.1"/>
    <property type="molecule type" value="Genomic_DNA"/>
</dbReference>
<dbReference type="RefSeq" id="WP_044346243.1">
    <property type="nucleotide sequence ID" value="NZ_AZAC01000001.1"/>
</dbReference>
<dbReference type="InterPro" id="IPR005824">
    <property type="entry name" value="KOW"/>
</dbReference>
<keyword evidence="2 8" id="KW-0699">rRNA-binding</keyword>
<dbReference type="Proteomes" id="UP000032233">
    <property type="component" value="Unassembled WGS sequence"/>
</dbReference>
<comment type="function">
    <text evidence="7 8">One of the proteins that surrounds the polypeptide exit tunnel on the outside of the subunit.</text>
</comment>
<feature type="domain" description="KOW" evidence="10">
    <location>
        <begin position="6"/>
        <end position="33"/>
    </location>
</feature>
<keyword evidence="5 8" id="KW-0687">Ribonucleoprotein</keyword>
<comment type="caution">
    <text evidence="11">The sequence shown here is derived from an EMBL/GenBank/DDBJ whole genome shotgun (WGS) entry which is preliminary data.</text>
</comment>
<reference evidence="11 12" key="1">
    <citation type="submission" date="2013-11" db="EMBL/GenBank/DDBJ databases">
        <title>Metagenomic analysis of a methanogenic consortium involved in long chain n-alkane degradation.</title>
        <authorList>
            <person name="Davidova I.A."/>
            <person name="Callaghan A.V."/>
            <person name="Wawrik B."/>
            <person name="Pruitt S."/>
            <person name="Marks C."/>
            <person name="Duncan K.E."/>
            <person name="Suflita J.M."/>
        </authorList>
    </citation>
    <scope>NUCLEOTIDE SEQUENCE [LARGE SCALE GENOMIC DNA]</scope>
    <source>
        <strain evidence="11 12">SPR</strain>
    </source>
</reference>
<dbReference type="GO" id="GO:0006412">
    <property type="term" value="P:translation"/>
    <property type="evidence" value="ECO:0007669"/>
    <property type="project" value="UniProtKB-UniRule"/>
</dbReference>
<dbReference type="PROSITE" id="PS01108">
    <property type="entry name" value="RIBOSOMAL_L24"/>
    <property type="match status" value="1"/>
</dbReference>
<comment type="similarity">
    <text evidence="1 8 9">Belongs to the universal ribosomal protein uL24 family.</text>
</comment>
<dbReference type="FunCoup" id="A0A0D2JCT8">
    <property type="interactions" value="632"/>
</dbReference>
<dbReference type="InterPro" id="IPR008991">
    <property type="entry name" value="Translation_prot_SH3-like_sf"/>
</dbReference>
<evidence type="ECO:0000256" key="1">
    <source>
        <dbReference type="ARBA" id="ARBA00010618"/>
    </source>
</evidence>
<evidence type="ECO:0000256" key="5">
    <source>
        <dbReference type="ARBA" id="ARBA00023274"/>
    </source>
</evidence>
<dbReference type="InterPro" id="IPR005825">
    <property type="entry name" value="Ribosomal_uL24_CS"/>
</dbReference>